<accession>A0A133P8R7</accession>
<keyword evidence="2" id="KW-1185">Reference proteome</keyword>
<dbReference type="Proteomes" id="UP000070401">
    <property type="component" value="Unassembled WGS sequence"/>
</dbReference>
<evidence type="ECO:0000313" key="1">
    <source>
        <dbReference type="EMBL" id="KXA24880.1"/>
    </source>
</evidence>
<evidence type="ECO:0000313" key="2">
    <source>
        <dbReference type="Proteomes" id="UP000070401"/>
    </source>
</evidence>
<dbReference type="EMBL" id="LRPY01000038">
    <property type="protein sequence ID" value="KXA24880.1"/>
    <property type="molecule type" value="Genomic_DNA"/>
</dbReference>
<feature type="non-terminal residue" evidence="1">
    <location>
        <position position="1"/>
    </location>
</feature>
<protein>
    <submittedName>
        <fullName evidence="1">Uncharacterized protein</fullName>
    </submittedName>
</protein>
<gene>
    <name evidence="1" type="ORF">HMPREF3221_00421</name>
</gene>
<reference evidence="2" key="1">
    <citation type="submission" date="2016-01" db="EMBL/GenBank/DDBJ databases">
        <authorList>
            <person name="Mitreva M."/>
            <person name="Pepin K.H."/>
            <person name="Mihindukulasuriya K.A."/>
            <person name="Fulton R."/>
            <person name="Fronick C."/>
            <person name="O'Laughlin M."/>
            <person name="Miner T."/>
            <person name="Herter B."/>
            <person name="Rosa B.A."/>
            <person name="Cordes M."/>
            <person name="Tomlinson C."/>
            <person name="Wollam A."/>
            <person name="Palsikar V.B."/>
            <person name="Mardis E.R."/>
            <person name="Wilson R.K."/>
        </authorList>
    </citation>
    <scope>NUCLEOTIDE SEQUENCE [LARGE SCALE GENOMIC DNA]</scope>
    <source>
        <strain evidence="2">MJR7757B</strain>
    </source>
</reference>
<dbReference type="AlphaFoldDB" id="A0A133P8R7"/>
<comment type="caution">
    <text evidence="1">The sequence shown here is derived from an EMBL/GenBank/DDBJ whole genome shotgun (WGS) entry which is preliminary data.</text>
</comment>
<name>A0A133P8R7_FUSNU</name>
<proteinExistence type="predicted"/>
<sequence>KWTDEFQNEDMKEIIKILEKYKEKVHFIKNKKKIKKILK</sequence>
<organism evidence="1 2">
    <name type="scientific">Fusobacterium nucleatum</name>
    <dbReference type="NCBI Taxonomy" id="851"/>
    <lineage>
        <taxon>Bacteria</taxon>
        <taxon>Fusobacteriati</taxon>
        <taxon>Fusobacteriota</taxon>
        <taxon>Fusobacteriia</taxon>
        <taxon>Fusobacteriales</taxon>
        <taxon>Fusobacteriaceae</taxon>
        <taxon>Fusobacterium</taxon>
    </lineage>
</organism>
<dbReference type="PATRIC" id="fig|851.8.peg.422"/>